<sequence>ARAKLRSSPRFRATGAEEARSSPLRVVGTLISGNGDCNLPALLPLFPFPVLPIEEEAQEELEPLFDYSRVQPACFIVLDDDDGADSPAPKRKKCSDASGKDRKVEDEVVSLDGDKGHGDEEEDWLPPPPPDVFADSSAELAKDKTIQELRLKKQELASFTRSAEDVMRTVIESAKREIGSRVKSDDLEAEVKEAVKPKVDRPKILISIQDKDGHKEFRVFKDDKFERIFKMYANRINCNLESLVFCFDGDKVSPSATPGSLGMEDDDIIEVHFKSH</sequence>
<dbReference type="InterPro" id="IPR022617">
    <property type="entry name" value="Rad60/SUMO-like_dom"/>
</dbReference>
<comment type="caution">
    <text evidence="3">The sequence shown here is derived from an EMBL/GenBank/DDBJ whole genome shotgun (WGS) entry which is preliminary data.</text>
</comment>
<proteinExistence type="predicted"/>
<dbReference type="Proteomes" id="UP000652761">
    <property type="component" value="Unassembled WGS sequence"/>
</dbReference>
<name>A0A843WKR3_COLES</name>
<feature type="region of interest" description="Disordered" evidence="1">
    <location>
        <begin position="80"/>
        <end position="129"/>
    </location>
</feature>
<dbReference type="CDD" id="cd01763">
    <property type="entry name" value="Ubl_SUMO_like"/>
    <property type="match status" value="1"/>
</dbReference>
<feature type="domain" description="Rad60/SUMO-like" evidence="2">
    <location>
        <begin position="205"/>
        <end position="271"/>
    </location>
</feature>
<dbReference type="SUPFAM" id="SSF54236">
    <property type="entry name" value="Ubiquitin-like"/>
    <property type="match status" value="1"/>
</dbReference>
<protein>
    <recommendedName>
        <fullName evidence="2">Rad60/SUMO-like domain-containing protein</fullName>
    </recommendedName>
</protein>
<dbReference type="AlphaFoldDB" id="A0A843WKR3"/>
<evidence type="ECO:0000313" key="4">
    <source>
        <dbReference type="Proteomes" id="UP000652761"/>
    </source>
</evidence>
<evidence type="ECO:0000313" key="3">
    <source>
        <dbReference type="EMBL" id="MQM04614.1"/>
    </source>
</evidence>
<accession>A0A843WKR3</accession>
<organism evidence="3 4">
    <name type="scientific">Colocasia esculenta</name>
    <name type="common">Wild taro</name>
    <name type="synonym">Arum esculentum</name>
    <dbReference type="NCBI Taxonomy" id="4460"/>
    <lineage>
        <taxon>Eukaryota</taxon>
        <taxon>Viridiplantae</taxon>
        <taxon>Streptophyta</taxon>
        <taxon>Embryophyta</taxon>
        <taxon>Tracheophyta</taxon>
        <taxon>Spermatophyta</taxon>
        <taxon>Magnoliopsida</taxon>
        <taxon>Liliopsida</taxon>
        <taxon>Araceae</taxon>
        <taxon>Aroideae</taxon>
        <taxon>Colocasieae</taxon>
        <taxon>Colocasia</taxon>
    </lineage>
</organism>
<dbReference type="Pfam" id="PF11976">
    <property type="entry name" value="Rad60-SLD"/>
    <property type="match status" value="1"/>
</dbReference>
<keyword evidence="4" id="KW-1185">Reference proteome</keyword>
<feature type="non-terminal residue" evidence="3">
    <location>
        <position position="1"/>
    </location>
</feature>
<dbReference type="InterPro" id="IPR029071">
    <property type="entry name" value="Ubiquitin-like_domsf"/>
</dbReference>
<dbReference type="PANTHER" id="PTHR47813">
    <property type="entry name" value="UBIQUITIN-LIKE SUPERFAMILY PROTEIN"/>
    <property type="match status" value="1"/>
</dbReference>
<dbReference type="EMBL" id="NMUH01003253">
    <property type="protein sequence ID" value="MQM04614.1"/>
    <property type="molecule type" value="Genomic_DNA"/>
</dbReference>
<dbReference type="OrthoDB" id="442921at2759"/>
<reference evidence="3" key="1">
    <citation type="submission" date="2017-07" db="EMBL/GenBank/DDBJ databases">
        <title>Taro Niue Genome Assembly and Annotation.</title>
        <authorList>
            <person name="Atibalentja N."/>
            <person name="Keating K."/>
            <person name="Fields C.J."/>
        </authorList>
    </citation>
    <scope>NUCLEOTIDE SEQUENCE</scope>
    <source>
        <strain evidence="3">Niue_2</strain>
        <tissue evidence="3">Leaf</tissue>
    </source>
</reference>
<feature type="compositionally biased region" description="Basic and acidic residues" evidence="1">
    <location>
        <begin position="94"/>
        <end position="118"/>
    </location>
</feature>
<gene>
    <name evidence="3" type="ORF">Taro_037416</name>
</gene>
<dbReference type="PANTHER" id="PTHR47813:SF2">
    <property type="entry name" value="UBIQUITIN-LIKE SUPERFAMILY PROTEIN"/>
    <property type="match status" value="1"/>
</dbReference>
<evidence type="ECO:0000259" key="2">
    <source>
        <dbReference type="Pfam" id="PF11976"/>
    </source>
</evidence>
<dbReference type="Gene3D" id="3.10.20.90">
    <property type="entry name" value="Phosphatidylinositol 3-kinase Catalytic Subunit, Chain A, domain 1"/>
    <property type="match status" value="1"/>
</dbReference>
<evidence type="ECO:0000256" key="1">
    <source>
        <dbReference type="SAM" id="MobiDB-lite"/>
    </source>
</evidence>